<comment type="caution">
    <text evidence="2">The sequence shown here is derived from an EMBL/GenBank/DDBJ whole genome shotgun (WGS) entry which is preliminary data.</text>
</comment>
<evidence type="ECO:0000256" key="1">
    <source>
        <dbReference type="SAM" id="MobiDB-lite"/>
    </source>
</evidence>
<protein>
    <submittedName>
        <fullName evidence="2">Uncharacterized protein</fullName>
    </submittedName>
</protein>
<sequence>MASGKEMDCQSANDEESGKKGIKSSNDESGNSTDVFDKIQRLFGEAIYESLQKEEINSPQLIADLAERDADAPIFGKLGFTYGKAARFKREFQTKRASNGGGRSRPYSPAPSKPTMAELSNFNPEMKQLYLSKRKKIGILATSRWGNSCPKFNSPDTKTELKEFSAEIAPECAIPEINFNEEGIANHIKTFFSEQRRYKKNKSPSCKIEPTGSRKKQKGGEDQSVEEMSGSSGDTANDTDSIEEEEEEGDEIQQSPSPPPSQVQEQVPLQGASLDDKWEANLKVHQLIVKGVFSRVLRREEIITVLKKKFNVQQKNLTALKPTELMAVLAKKLARNDYCRLNVLHGEVKTKDDITIVKEITF</sequence>
<accession>A0A9W9ZAB7</accession>
<feature type="compositionally biased region" description="Polar residues" evidence="1">
    <location>
        <begin position="229"/>
        <end position="239"/>
    </location>
</feature>
<dbReference type="AlphaFoldDB" id="A0A9W9ZAB7"/>
<name>A0A9W9ZAB7_9CNID</name>
<feature type="region of interest" description="Disordered" evidence="1">
    <location>
        <begin position="92"/>
        <end position="115"/>
    </location>
</feature>
<evidence type="ECO:0000313" key="3">
    <source>
        <dbReference type="Proteomes" id="UP001163046"/>
    </source>
</evidence>
<dbReference type="EMBL" id="MU826370">
    <property type="protein sequence ID" value="KAJ7377987.1"/>
    <property type="molecule type" value="Genomic_DNA"/>
</dbReference>
<dbReference type="Proteomes" id="UP001163046">
    <property type="component" value="Unassembled WGS sequence"/>
</dbReference>
<evidence type="ECO:0000313" key="2">
    <source>
        <dbReference type="EMBL" id="KAJ7377987.1"/>
    </source>
</evidence>
<organism evidence="2 3">
    <name type="scientific">Desmophyllum pertusum</name>
    <dbReference type="NCBI Taxonomy" id="174260"/>
    <lineage>
        <taxon>Eukaryota</taxon>
        <taxon>Metazoa</taxon>
        <taxon>Cnidaria</taxon>
        <taxon>Anthozoa</taxon>
        <taxon>Hexacorallia</taxon>
        <taxon>Scleractinia</taxon>
        <taxon>Caryophylliina</taxon>
        <taxon>Caryophylliidae</taxon>
        <taxon>Desmophyllum</taxon>
    </lineage>
</organism>
<feature type="compositionally biased region" description="Polar residues" evidence="1">
    <location>
        <begin position="23"/>
        <end position="33"/>
    </location>
</feature>
<feature type="compositionally biased region" description="Acidic residues" evidence="1">
    <location>
        <begin position="240"/>
        <end position="251"/>
    </location>
</feature>
<gene>
    <name evidence="2" type="ORF">OS493_025303</name>
</gene>
<feature type="region of interest" description="Disordered" evidence="1">
    <location>
        <begin position="1"/>
        <end position="33"/>
    </location>
</feature>
<dbReference type="OrthoDB" id="5983658at2759"/>
<reference evidence="2" key="1">
    <citation type="submission" date="2023-01" db="EMBL/GenBank/DDBJ databases">
        <title>Genome assembly of the deep-sea coral Lophelia pertusa.</title>
        <authorList>
            <person name="Herrera S."/>
            <person name="Cordes E."/>
        </authorList>
    </citation>
    <scope>NUCLEOTIDE SEQUENCE</scope>
    <source>
        <strain evidence="2">USNM1676648</strain>
        <tissue evidence="2">Polyp</tissue>
    </source>
</reference>
<feature type="region of interest" description="Disordered" evidence="1">
    <location>
        <begin position="199"/>
        <end position="269"/>
    </location>
</feature>
<proteinExistence type="predicted"/>
<keyword evidence="3" id="KW-1185">Reference proteome</keyword>